<name>A0ABQ4BTZ4_9ACTN</name>
<proteinExistence type="inferred from homology"/>
<evidence type="ECO:0000259" key="6">
    <source>
        <dbReference type="Pfam" id="PF00082"/>
    </source>
</evidence>
<evidence type="ECO:0000256" key="4">
    <source>
        <dbReference type="ARBA" id="ARBA00022825"/>
    </source>
</evidence>
<evidence type="ECO:0000256" key="3">
    <source>
        <dbReference type="ARBA" id="ARBA00022801"/>
    </source>
</evidence>
<comment type="caution">
    <text evidence="7">The sequence shown here is derived from an EMBL/GenBank/DDBJ whole genome shotgun (WGS) entry which is preliminary data.</text>
</comment>
<reference evidence="7 8" key="1">
    <citation type="submission" date="2021-01" db="EMBL/GenBank/DDBJ databases">
        <title>Whole genome shotgun sequence of Asanoa iriomotensis NBRC 100142.</title>
        <authorList>
            <person name="Komaki H."/>
            <person name="Tamura T."/>
        </authorList>
    </citation>
    <scope>NUCLEOTIDE SEQUENCE [LARGE SCALE GENOMIC DNA]</scope>
    <source>
        <strain evidence="7 8">NBRC 100142</strain>
    </source>
</reference>
<keyword evidence="8" id="KW-1185">Reference proteome</keyword>
<dbReference type="InterPro" id="IPR036852">
    <property type="entry name" value="Peptidase_S8/S53_dom_sf"/>
</dbReference>
<dbReference type="Proteomes" id="UP000624325">
    <property type="component" value="Unassembled WGS sequence"/>
</dbReference>
<evidence type="ECO:0000313" key="8">
    <source>
        <dbReference type="Proteomes" id="UP000624325"/>
    </source>
</evidence>
<dbReference type="SUPFAM" id="SSF52743">
    <property type="entry name" value="Subtilisin-like"/>
    <property type="match status" value="1"/>
</dbReference>
<dbReference type="PROSITE" id="PS51892">
    <property type="entry name" value="SUBTILASE"/>
    <property type="match status" value="1"/>
</dbReference>
<dbReference type="EMBL" id="BONC01000001">
    <property type="protein sequence ID" value="GIF54000.1"/>
    <property type="molecule type" value="Genomic_DNA"/>
</dbReference>
<comment type="similarity">
    <text evidence="1 5">Belongs to the peptidase S8 family.</text>
</comment>
<evidence type="ECO:0000256" key="5">
    <source>
        <dbReference type="PROSITE-ProRule" id="PRU01240"/>
    </source>
</evidence>
<dbReference type="RefSeq" id="WP_203699727.1">
    <property type="nucleotide sequence ID" value="NZ_BAAALU010000017.1"/>
</dbReference>
<dbReference type="PANTHER" id="PTHR43806">
    <property type="entry name" value="PEPTIDASE S8"/>
    <property type="match status" value="1"/>
</dbReference>
<dbReference type="PANTHER" id="PTHR43806:SF11">
    <property type="entry name" value="CEREVISIN-RELATED"/>
    <property type="match status" value="1"/>
</dbReference>
<evidence type="ECO:0000313" key="7">
    <source>
        <dbReference type="EMBL" id="GIF54000.1"/>
    </source>
</evidence>
<dbReference type="Gene3D" id="3.40.50.200">
    <property type="entry name" value="Peptidase S8/S53 domain"/>
    <property type="match status" value="1"/>
</dbReference>
<organism evidence="7 8">
    <name type="scientific">Asanoa iriomotensis</name>
    <dbReference type="NCBI Taxonomy" id="234613"/>
    <lineage>
        <taxon>Bacteria</taxon>
        <taxon>Bacillati</taxon>
        <taxon>Actinomycetota</taxon>
        <taxon>Actinomycetes</taxon>
        <taxon>Micromonosporales</taxon>
        <taxon>Micromonosporaceae</taxon>
        <taxon>Asanoa</taxon>
    </lineage>
</organism>
<dbReference type="PRINTS" id="PR00723">
    <property type="entry name" value="SUBTILISIN"/>
</dbReference>
<feature type="domain" description="Peptidase S8/S53" evidence="6">
    <location>
        <begin position="133"/>
        <end position="365"/>
    </location>
</feature>
<sequence>MSDFLEPSDDYSDAHLVVDWPDTDLVRQKLSLPALQSLVRVDGVDEAQELLGLSRFRLSSVDESLPDNVVIEQVLDRLRQAFRDDGARVPEIDGNATMTGVVGYPHTKPMAFMSDLDKASAADFGTIPAGGAGAGVRVAMLDTTLIRHPQLDGHASAATEKAPVTGKAWAGHGTFVAGLIAKRAPGCEIVVHGVLSEEGRATVWDTAVALAELADERVPYDVINLSLGCRRGGPDGPLALRRAVERHAGRSLLVAAAGNHGMSEQAELPAWPAAFPGVVAVGATYLDDSGDRKVAEITPQLPWVDCVALGGDVVSTYVDGEFEVTHFVEGALVTEFIDFDQYARWTGTSFAAAQVTGAVAAARTAGETAAEAFDRLLGATDSGISTPPWLVAGHAG</sequence>
<feature type="active site" description="Charge relay system" evidence="5">
    <location>
        <position position="172"/>
    </location>
</feature>
<protein>
    <recommendedName>
        <fullName evidence="6">Peptidase S8/S53 domain-containing protein</fullName>
    </recommendedName>
</protein>
<feature type="active site" description="Charge relay system" evidence="5">
    <location>
        <position position="142"/>
    </location>
</feature>
<dbReference type="InterPro" id="IPR015500">
    <property type="entry name" value="Peptidase_S8_subtilisin-rel"/>
</dbReference>
<evidence type="ECO:0000256" key="2">
    <source>
        <dbReference type="ARBA" id="ARBA00022670"/>
    </source>
</evidence>
<gene>
    <name evidence="7" type="ORF">Air01nite_00950</name>
</gene>
<dbReference type="InterPro" id="IPR000209">
    <property type="entry name" value="Peptidase_S8/S53_dom"/>
</dbReference>
<feature type="active site" description="Charge relay system" evidence="5">
    <location>
        <position position="349"/>
    </location>
</feature>
<evidence type="ECO:0000256" key="1">
    <source>
        <dbReference type="ARBA" id="ARBA00011073"/>
    </source>
</evidence>
<accession>A0ABQ4BTZ4</accession>
<keyword evidence="4 5" id="KW-0720">Serine protease</keyword>
<dbReference type="Pfam" id="PF00082">
    <property type="entry name" value="Peptidase_S8"/>
    <property type="match status" value="1"/>
</dbReference>
<keyword evidence="3 5" id="KW-0378">Hydrolase</keyword>
<keyword evidence="2 5" id="KW-0645">Protease</keyword>
<dbReference type="InterPro" id="IPR050131">
    <property type="entry name" value="Peptidase_S8_subtilisin-like"/>
</dbReference>
<dbReference type="CDD" id="cd00306">
    <property type="entry name" value="Peptidases_S8_S53"/>
    <property type="match status" value="1"/>
</dbReference>